<gene>
    <name evidence="2" type="ORF">BJP34_03860</name>
</gene>
<protein>
    <recommendedName>
        <fullName evidence="4">Lipoprotein</fullName>
    </recommendedName>
</protein>
<dbReference type="PROSITE" id="PS51257">
    <property type="entry name" value="PROKAR_LIPOPROTEIN"/>
    <property type="match status" value="1"/>
</dbReference>
<evidence type="ECO:0000256" key="1">
    <source>
        <dbReference type="SAM" id="Phobius"/>
    </source>
</evidence>
<sequence>MTKSKGLALVSGFIKLIIICSLIQPMLVGCTKPTENVSKADLNQEIQPTENLVKADLNQEIQLQIDQMALMESKTMQVKVLDIVEDSRCPADVVCVQPGQVTIAFEVIKENSEPEEVELTLRAAQENLAVKNFDGYSMTLKNVEPLPMTNQEKIIQSDYIVTIVVSKS</sequence>
<keyword evidence="1" id="KW-0472">Membrane</keyword>
<dbReference type="OrthoDB" id="163809at2"/>
<dbReference type="STRING" id="1458985.BJP34_03860"/>
<dbReference type="Proteomes" id="UP000177870">
    <property type="component" value="Chromosome"/>
</dbReference>
<evidence type="ECO:0000313" key="2">
    <source>
        <dbReference type="EMBL" id="AOW98697.1"/>
    </source>
</evidence>
<keyword evidence="1" id="KW-0812">Transmembrane</keyword>
<keyword evidence="1" id="KW-1133">Transmembrane helix</keyword>
<evidence type="ECO:0008006" key="4">
    <source>
        <dbReference type="Google" id="ProtNLM"/>
    </source>
</evidence>
<dbReference type="AlphaFoldDB" id="A0A1D8TM28"/>
<accession>A0A1D8TM28</accession>
<proteinExistence type="predicted"/>
<dbReference type="RefSeq" id="WP_070391204.1">
    <property type="nucleotide sequence ID" value="NZ_CP017599.1"/>
</dbReference>
<reference evidence="3" key="1">
    <citation type="submission" date="2016-10" db="EMBL/GenBank/DDBJ databases">
        <title>Comparative genomics uncovers the prolific and rare metabolic potential of the cyanobacterial genus Moorea.</title>
        <authorList>
            <person name="Leao T."/>
            <person name="Castelao G."/>
            <person name="Korobeynikov A."/>
            <person name="Monroe E.A."/>
            <person name="Podell S."/>
            <person name="Glukhov E."/>
            <person name="Allen E."/>
            <person name="Gerwick W.H."/>
            <person name="Gerwick L."/>
        </authorList>
    </citation>
    <scope>NUCLEOTIDE SEQUENCE [LARGE SCALE GENOMIC DNA]</scope>
    <source>
        <strain evidence="3">PAL-8-15-08-1</strain>
    </source>
</reference>
<dbReference type="EMBL" id="CP017599">
    <property type="protein sequence ID" value="AOW98697.1"/>
    <property type="molecule type" value="Genomic_DNA"/>
</dbReference>
<name>A0A1D8TM28_9CYAN</name>
<dbReference type="KEGG" id="mpro:BJP34_03860"/>
<feature type="transmembrane region" description="Helical" evidence="1">
    <location>
        <begin position="7"/>
        <end position="27"/>
    </location>
</feature>
<organism evidence="2 3">
    <name type="scientific">Moorena producens PAL-8-15-08-1</name>
    <dbReference type="NCBI Taxonomy" id="1458985"/>
    <lineage>
        <taxon>Bacteria</taxon>
        <taxon>Bacillati</taxon>
        <taxon>Cyanobacteriota</taxon>
        <taxon>Cyanophyceae</taxon>
        <taxon>Coleofasciculales</taxon>
        <taxon>Coleofasciculaceae</taxon>
        <taxon>Moorena</taxon>
    </lineage>
</organism>
<evidence type="ECO:0000313" key="3">
    <source>
        <dbReference type="Proteomes" id="UP000177870"/>
    </source>
</evidence>